<evidence type="ECO:0000313" key="1">
    <source>
        <dbReference type="EMBL" id="AIF71843.1"/>
    </source>
</evidence>
<accession>A0A0B4N1N9</accession>
<reference evidence="1 2" key="1">
    <citation type="journal article" date="2014" name="PLoS ONE">
        <title>Genomic, Proteomic, Morphological, and Phylogenetic Analyses of vB_EcoP_SU10, a Podoviridae Phage with C3 Morphology.</title>
        <authorList>
            <person name="Mirzaei M.K."/>
            <person name="Eriksson H."/>
            <person name="Kasuga K."/>
            <person name="Haggard-Ljungquist E."/>
            <person name="Nilsson A.S."/>
        </authorList>
    </citation>
    <scope>NUCLEOTIDE SEQUENCE [LARGE SCALE GENOMIC DNA]</scope>
</reference>
<dbReference type="EMBL" id="KM044272">
    <property type="protein sequence ID" value="AIF71843.1"/>
    <property type="molecule type" value="Genomic_DNA"/>
</dbReference>
<proteinExistence type="predicted"/>
<name>A0A0B4N1N9_9CAUD</name>
<organism evidence="1 2">
    <name type="scientific">Escherichia phage vB_EcoP_SU10</name>
    <dbReference type="NCBI Taxonomy" id="1519788"/>
    <lineage>
        <taxon>Viruses</taxon>
        <taxon>Duplodnaviria</taxon>
        <taxon>Heunggongvirae</taxon>
        <taxon>Uroviricota</taxon>
        <taxon>Caudoviricetes</taxon>
        <taxon>Mktvariviridae</taxon>
        <taxon>Gordonclarkvirinae</taxon>
        <taxon>Kuravirus</taxon>
        <taxon>Kuravirus CHD5UKE1</taxon>
        <taxon>Kuravirus SU10</taxon>
    </lineage>
</organism>
<dbReference type="KEGG" id="vg:24725292"/>
<dbReference type="Proteomes" id="UP000031602">
    <property type="component" value="Segment"/>
</dbReference>
<evidence type="ECO:0000313" key="2">
    <source>
        <dbReference type="Proteomes" id="UP000031602"/>
    </source>
</evidence>
<sequence>MNTRPIKGNVNIETLNKVASNLGGMSNDELEQELAWIANGIKVAKGKIAREQSNMKAHKYVIRHANMLPERVVHLARKSYADAKKALEEATFQKHQFMNNYRNFRDILYIRKSIELIKNQ</sequence>
<dbReference type="GeneID" id="24725292"/>
<protein>
    <submittedName>
        <fullName evidence="1">Uncharacterized protein</fullName>
    </submittedName>
</protein>
<keyword evidence="2" id="KW-1185">Reference proteome</keyword>
<dbReference type="OrthoDB" id="15454at10239"/>
<dbReference type="RefSeq" id="YP_009152942.1">
    <property type="nucleotide sequence ID" value="NC_027395.1"/>
</dbReference>
<gene>
    <name evidence="1" type="ORF">SU10_091</name>
</gene>